<dbReference type="GO" id="GO:0008859">
    <property type="term" value="F:exoribonuclease II activity"/>
    <property type="evidence" value="ECO:0007669"/>
    <property type="project" value="UniProtKB-UniRule"/>
</dbReference>
<comment type="catalytic activity">
    <reaction evidence="6">
        <text>Exonucleolytic cleavage in the 3'- to 5'-direction to yield nucleoside 5'-phosphates.</text>
        <dbReference type="EC" id="3.1.13.1"/>
    </reaction>
</comment>
<dbReference type="InterPro" id="IPR011129">
    <property type="entry name" value="CSD"/>
</dbReference>
<dbReference type="OrthoDB" id="9764149at2"/>
<evidence type="ECO:0000256" key="7">
    <source>
        <dbReference type="SAM" id="Coils"/>
    </source>
</evidence>
<dbReference type="GO" id="GO:0003723">
    <property type="term" value="F:RNA binding"/>
    <property type="evidence" value="ECO:0007669"/>
    <property type="project" value="UniProtKB-UniRule"/>
</dbReference>
<keyword evidence="5 6" id="KW-0694">RNA-binding</keyword>
<keyword evidence="2 6" id="KW-0540">Nuclease</keyword>
<keyword evidence="1 6" id="KW-0963">Cytoplasm</keyword>
<dbReference type="EMBL" id="RSDW01000001">
    <property type="protein sequence ID" value="RSL16513.1"/>
    <property type="molecule type" value="Genomic_DNA"/>
</dbReference>
<dbReference type="Pfam" id="PF08206">
    <property type="entry name" value="OB_RNB"/>
    <property type="match status" value="1"/>
</dbReference>
<comment type="function">
    <text evidence="6">3'-5' exoribonuclease that releases 5'-nucleoside monophosphates and is involved in maturation of structured RNAs.</text>
</comment>
<dbReference type="InterPro" id="IPR040476">
    <property type="entry name" value="CSD2"/>
</dbReference>
<accession>A0A3R9QAE5</accession>
<dbReference type="InterPro" id="IPR013223">
    <property type="entry name" value="RNase_B_OB_dom"/>
</dbReference>
<name>A0A3R9QAE5_9BACT</name>
<dbReference type="InterPro" id="IPR001900">
    <property type="entry name" value="RNase_II/R"/>
</dbReference>
<keyword evidence="7" id="KW-0175">Coiled coil</keyword>
<keyword evidence="4 6" id="KW-0269">Exonuclease</keyword>
<reference evidence="10 11" key="1">
    <citation type="submission" date="2018-12" db="EMBL/GenBank/DDBJ databases">
        <title>Sequencing of bacterial isolates from soil warming experiment in Harvard Forest, Massachusetts, USA.</title>
        <authorList>
            <person name="Deangelis K."/>
        </authorList>
    </citation>
    <scope>NUCLEOTIDE SEQUENCE [LARGE SCALE GENOMIC DNA]</scope>
    <source>
        <strain evidence="10 11">EB153</strain>
    </source>
</reference>
<comment type="similarity">
    <text evidence="6">Belongs to the RNR ribonuclease family. RNase R subfamily.</text>
</comment>
<dbReference type="Pfam" id="PF00575">
    <property type="entry name" value="S1"/>
    <property type="match status" value="1"/>
</dbReference>
<evidence type="ECO:0000259" key="9">
    <source>
        <dbReference type="PROSITE" id="PS50126"/>
    </source>
</evidence>
<evidence type="ECO:0000256" key="6">
    <source>
        <dbReference type="HAMAP-Rule" id="MF_01895"/>
    </source>
</evidence>
<comment type="subcellular location">
    <subcellularLocation>
        <location evidence="6">Cytoplasm</location>
    </subcellularLocation>
</comment>
<evidence type="ECO:0000256" key="1">
    <source>
        <dbReference type="ARBA" id="ARBA00022490"/>
    </source>
</evidence>
<gene>
    <name evidence="6" type="primary">rnr</name>
    <name evidence="10" type="ORF">EDE15_2031</name>
</gene>
<dbReference type="PROSITE" id="PS50126">
    <property type="entry name" value="S1"/>
    <property type="match status" value="1"/>
</dbReference>
<dbReference type="Pfam" id="PF17876">
    <property type="entry name" value="CSD2"/>
    <property type="match status" value="1"/>
</dbReference>
<dbReference type="PANTHER" id="PTHR23355">
    <property type="entry name" value="RIBONUCLEASE"/>
    <property type="match status" value="1"/>
</dbReference>
<dbReference type="GO" id="GO:0005829">
    <property type="term" value="C:cytosol"/>
    <property type="evidence" value="ECO:0007669"/>
    <property type="project" value="TreeGrafter"/>
</dbReference>
<organism evidence="10 11">
    <name type="scientific">Edaphobacter aggregans</name>
    <dbReference type="NCBI Taxonomy" id="570835"/>
    <lineage>
        <taxon>Bacteria</taxon>
        <taxon>Pseudomonadati</taxon>
        <taxon>Acidobacteriota</taxon>
        <taxon>Terriglobia</taxon>
        <taxon>Terriglobales</taxon>
        <taxon>Acidobacteriaceae</taxon>
        <taxon>Edaphobacter</taxon>
    </lineage>
</organism>
<dbReference type="InterPro" id="IPR003029">
    <property type="entry name" value="S1_domain"/>
</dbReference>
<feature type="domain" description="S1 motif" evidence="9">
    <location>
        <begin position="786"/>
        <end position="867"/>
    </location>
</feature>
<dbReference type="InterPro" id="IPR050180">
    <property type="entry name" value="RNR_Ribonuclease"/>
</dbReference>
<dbReference type="InterPro" id="IPR022966">
    <property type="entry name" value="RNase_II/R_CS"/>
</dbReference>
<sequence length="927" mass="104648">MSGHPYPQSDRELIRRIERSAGHRAGYKQLIRELGLGGGRERRLLLEQLARITARGDLVKTESEQWAIPSAAPERTARPPRNAVDLPQEHRVTRDRLVAGRIDMHRDGYAFVRPNGSTDREDDLFIPPNEINGAMQGDEVLVDEAPRDREGRRSGRVARVLTRRNPTVVGIFHYARSHRRTNTWEHMPLINGNYVTPLDERMTQPILIPEGMEIPATPKQTPHRVLGEEAQIQQRSWADPERDASHNPLEGLAVDVEVTDFPTPGRPARGRILEVLGPPDAFGVDVEIIIRKHHLPHTFPTNVLAEAAASATQTVDTLPPADLNLRRDFRHLPIVTIDGETARDFDDAVLVHPLPNGNFELQVHIADVSHYVRPGTALDLEARLRGTSVYFPDRAIPMLPPDLSSGMCSLRPNEDRLVLSCLMEIDPRGEVLGYEICEGIIRSASRMTYTQVQAILDGDEPTRQQFATLVPEFEQMHALALKLNAKRHRRGSIDFDLPEPVVQFDPDGNMQAIVRSERGWSHRLIEEFMLSANECVAHWIEAQAIPGIYRIHETPDPKRIIDFEDTAAQFGYSLGFSSLPVKRIQTKGDRRDARSRNDRGTTRGHSVKTHEVAESIPVTPQMYQRLTAKIAGKPEERILSYLMLRSLKQARYSEKNVGHFALASPSYTHFTSPIRRYPDLIVHRLLRSLLQAGTNPQGDPILSTDPQPWGEKPQKPVILTLSEPKGKNPRISSEVPHISKEGVPDLPAEELEAISTESSQSERRADDAERELIEWKKIKFMQDRIGEDFTGIILSCTKYGFFVELDELFIEGIVPIATLQDDRYFFRDTDRTIAGARNGRVFKIGQRVHVLLDRIDRPQRRLQFALIEEPSTPSSARRTGKSGEPKIGRSATELTPSNKPSPNRSGKKGKTKSKSRERNKKTKGKRK</sequence>
<comment type="caution">
    <text evidence="10">The sequence shown here is derived from an EMBL/GenBank/DDBJ whole genome shotgun (WGS) entry which is preliminary data.</text>
</comment>
<evidence type="ECO:0000256" key="8">
    <source>
        <dbReference type="SAM" id="MobiDB-lite"/>
    </source>
</evidence>
<dbReference type="InterPro" id="IPR012340">
    <property type="entry name" value="NA-bd_OB-fold"/>
</dbReference>
<keyword evidence="3 6" id="KW-0378">Hydrolase</keyword>
<feature type="compositionally biased region" description="Basic and acidic residues" evidence="8">
    <location>
        <begin position="586"/>
        <end position="601"/>
    </location>
</feature>
<dbReference type="EC" id="3.1.13.1" evidence="6"/>
<evidence type="ECO:0000256" key="4">
    <source>
        <dbReference type="ARBA" id="ARBA00022839"/>
    </source>
</evidence>
<dbReference type="InterPro" id="IPR011805">
    <property type="entry name" value="RNase_R"/>
</dbReference>
<dbReference type="PANTHER" id="PTHR23355:SF9">
    <property type="entry name" value="DIS3-LIKE EXONUCLEASE 2"/>
    <property type="match status" value="1"/>
</dbReference>
<dbReference type="Gene3D" id="2.40.50.140">
    <property type="entry name" value="Nucleic acid-binding proteins"/>
    <property type="match status" value="2"/>
</dbReference>
<dbReference type="PROSITE" id="PS01175">
    <property type="entry name" value="RIBONUCLEASE_II"/>
    <property type="match status" value="1"/>
</dbReference>
<keyword evidence="11" id="KW-1185">Reference proteome</keyword>
<dbReference type="HAMAP" id="MF_01895">
    <property type="entry name" value="RNase_R"/>
    <property type="match status" value="1"/>
</dbReference>
<feature type="compositionally biased region" description="Basic residues" evidence="8">
    <location>
        <begin position="905"/>
        <end position="927"/>
    </location>
</feature>
<dbReference type="SMART" id="SM00316">
    <property type="entry name" value="S1"/>
    <property type="match status" value="1"/>
</dbReference>
<evidence type="ECO:0000256" key="5">
    <source>
        <dbReference type="ARBA" id="ARBA00022884"/>
    </source>
</evidence>
<evidence type="ECO:0000313" key="11">
    <source>
        <dbReference type="Proteomes" id="UP000269669"/>
    </source>
</evidence>
<evidence type="ECO:0000256" key="3">
    <source>
        <dbReference type="ARBA" id="ARBA00022801"/>
    </source>
</evidence>
<dbReference type="RefSeq" id="WP_125485110.1">
    <property type="nucleotide sequence ID" value="NZ_RSDW01000001.1"/>
</dbReference>
<feature type="region of interest" description="Disordered" evidence="8">
    <location>
        <begin position="868"/>
        <end position="927"/>
    </location>
</feature>
<feature type="compositionally biased region" description="Polar residues" evidence="8">
    <location>
        <begin position="892"/>
        <end position="904"/>
    </location>
</feature>
<feature type="region of interest" description="Disordered" evidence="8">
    <location>
        <begin position="585"/>
        <end position="609"/>
    </location>
</feature>
<dbReference type="Pfam" id="PF00773">
    <property type="entry name" value="RNB"/>
    <property type="match status" value="1"/>
</dbReference>
<evidence type="ECO:0000256" key="2">
    <source>
        <dbReference type="ARBA" id="ARBA00022722"/>
    </source>
</evidence>
<feature type="coiled-coil region" evidence="7">
    <location>
        <begin position="751"/>
        <end position="778"/>
    </location>
</feature>
<dbReference type="SMART" id="SM00955">
    <property type="entry name" value="RNB"/>
    <property type="match status" value="1"/>
</dbReference>
<dbReference type="AlphaFoldDB" id="A0A3R9QAE5"/>
<dbReference type="SMART" id="SM00357">
    <property type="entry name" value="CSP"/>
    <property type="match status" value="1"/>
</dbReference>
<dbReference type="SUPFAM" id="SSF50249">
    <property type="entry name" value="Nucleic acid-binding proteins"/>
    <property type="match status" value="3"/>
</dbReference>
<feature type="region of interest" description="Disordered" evidence="8">
    <location>
        <begin position="721"/>
        <end position="742"/>
    </location>
</feature>
<dbReference type="GO" id="GO:0006402">
    <property type="term" value="P:mRNA catabolic process"/>
    <property type="evidence" value="ECO:0007669"/>
    <property type="project" value="TreeGrafter"/>
</dbReference>
<proteinExistence type="inferred from homology"/>
<dbReference type="Proteomes" id="UP000269669">
    <property type="component" value="Unassembled WGS sequence"/>
</dbReference>
<evidence type="ECO:0000313" key="10">
    <source>
        <dbReference type="EMBL" id="RSL16513.1"/>
    </source>
</evidence>
<protein>
    <recommendedName>
        <fullName evidence="6">Ribonuclease R</fullName>
        <shortName evidence="6">RNase R</shortName>
        <ecNumber evidence="6">3.1.13.1</ecNumber>
    </recommendedName>
</protein>
<dbReference type="CDD" id="cd04471">
    <property type="entry name" value="S1_RNase_R"/>
    <property type="match status" value="1"/>
</dbReference>